<gene>
    <name evidence="1" type="ORF">SAMN00120144_0032</name>
</gene>
<dbReference type="Proteomes" id="UP000192266">
    <property type="component" value="Unassembled WGS sequence"/>
</dbReference>
<dbReference type="STRING" id="645990.SAMN00120144_0032"/>
<dbReference type="AlphaFoldDB" id="A0A1W1W0N2"/>
<name>A0A1W1W0N2_9BACT</name>
<evidence type="ECO:0000313" key="2">
    <source>
        <dbReference type="Proteomes" id="UP000192266"/>
    </source>
</evidence>
<reference evidence="1 2" key="1">
    <citation type="submission" date="2017-04" db="EMBL/GenBank/DDBJ databases">
        <authorList>
            <person name="Afonso C.L."/>
            <person name="Miller P.J."/>
            <person name="Scott M.A."/>
            <person name="Spackman E."/>
            <person name="Goraichik I."/>
            <person name="Dimitrov K.M."/>
            <person name="Suarez D.L."/>
            <person name="Swayne D.E."/>
        </authorList>
    </citation>
    <scope>NUCLEOTIDE SEQUENCE [LARGE SCALE GENOMIC DNA]</scope>
    <source>
        <strain evidence="1 2">DSM 11622</strain>
    </source>
</reference>
<dbReference type="EMBL" id="FWWW01000091">
    <property type="protein sequence ID" value="SMB99136.1"/>
    <property type="molecule type" value="Genomic_DNA"/>
</dbReference>
<protein>
    <submittedName>
        <fullName evidence="1">Uncharacterized protein</fullName>
    </submittedName>
</protein>
<dbReference type="RefSeq" id="WP_084447116.1">
    <property type="nucleotide sequence ID" value="NZ_FWWW01000091.1"/>
</dbReference>
<dbReference type="OrthoDB" id="886875at2"/>
<sequence>MRITFEVPDNRAEFILELLRSLPFVKNPRSKPASKAAQMDTTEYLLASPANAEHLRESLAQLQRGQTVQVAIPVE</sequence>
<dbReference type="Gene3D" id="6.10.250.330">
    <property type="match status" value="1"/>
</dbReference>
<evidence type="ECO:0000313" key="1">
    <source>
        <dbReference type="EMBL" id="SMB99136.1"/>
    </source>
</evidence>
<accession>A0A1W1W0N2</accession>
<organism evidence="1 2">
    <name type="scientific">Hymenobacter roseosalivarius DSM 11622</name>
    <dbReference type="NCBI Taxonomy" id="645990"/>
    <lineage>
        <taxon>Bacteria</taxon>
        <taxon>Pseudomonadati</taxon>
        <taxon>Bacteroidota</taxon>
        <taxon>Cytophagia</taxon>
        <taxon>Cytophagales</taxon>
        <taxon>Hymenobacteraceae</taxon>
        <taxon>Hymenobacter</taxon>
    </lineage>
</organism>
<keyword evidence="2" id="KW-1185">Reference proteome</keyword>
<proteinExistence type="predicted"/>